<comment type="caution">
    <text evidence="2">The sequence shown here is derived from an EMBL/GenBank/DDBJ whole genome shotgun (WGS) entry which is preliminary data.</text>
</comment>
<dbReference type="Proteomes" id="UP000182062">
    <property type="component" value="Unassembled WGS sequence"/>
</dbReference>
<protein>
    <recommendedName>
        <fullName evidence="1">LysM domain-containing protein</fullName>
    </recommendedName>
</protein>
<dbReference type="RefSeq" id="WP_071618576.1">
    <property type="nucleotide sequence ID" value="NZ_MINN01000085.1"/>
</dbReference>
<dbReference type="EMBL" id="MINN01000085">
    <property type="protein sequence ID" value="OIU71190.1"/>
    <property type="molecule type" value="Genomic_DNA"/>
</dbReference>
<keyword evidence="3" id="KW-1185">Reference proteome</keyword>
<dbReference type="InterPro" id="IPR011055">
    <property type="entry name" value="Dup_hybrid_motif"/>
</dbReference>
<gene>
    <name evidence="2" type="ORF">BHE18_09105</name>
</gene>
<sequence length="256" mass="28338">MFLDYARRLLIVLLLALCVSVMFLTGKEAKAMGQDTEDKWIFPVDGVITDLYGTRSGTHKGMDIGGEAGSAVYAARGGIVSKSYYSESYGNVVFISHDNGYETVYAHLNDRSVSENDRVTQGDTIGSLGNTGRSTGAHLHFEIHEGVWTLDKENAIDPFEVFGNGEIGQLVFAKVQDPYQTFEASVKLDHAPKQKEADKRNAIEHEIIHIVKENETLWGISQLYGLTVDQVKGWNGIDADNDVILPLQELRIELES</sequence>
<dbReference type="SUPFAM" id="SSF51261">
    <property type="entry name" value="Duplicated hybrid motif"/>
    <property type="match status" value="1"/>
</dbReference>
<evidence type="ECO:0000259" key="1">
    <source>
        <dbReference type="PROSITE" id="PS51782"/>
    </source>
</evidence>
<dbReference type="CDD" id="cd00118">
    <property type="entry name" value="LysM"/>
    <property type="match status" value="1"/>
</dbReference>
<proteinExistence type="predicted"/>
<dbReference type="InterPro" id="IPR050570">
    <property type="entry name" value="Cell_wall_metabolism_enzyme"/>
</dbReference>
<dbReference type="Gene3D" id="3.10.350.10">
    <property type="entry name" value="LysM domain"/>
    <property type="match status" value="1"/>
</dbReference>
<dbReference type="CDD" id="cd12797">
    <property type="entry name" value="M23_peptidase"/>
    <property type="match status" value="1"/>
</dbReference>
<dbReference type="Pfam" id="PF01551">
    <property type="entry name" value="Peptidase_M23"/>
    <property type="match status" value="1"/>
</dbReference>
<dbReference type="Pfam" id="PF01476">
    <property type="entry name" value="LysM"/>
    <property type="match status" value="1"/>
</dbReference>
<dbReference type="GO" id="GO:0004222">
    <property type="term" value="F:metalloendopeptidase activity"/>
    <property type="evidence" value="ECO:0007669"/>
    <property type="project" value="TreeGrafter"/>
</dbReference>
<name>A0A1J6VZD0_9BACI</name>
<evidence type="ECO:0000313" key="3">
    <source>
        <dbReference type="Proteomes" id="UP000182062"/>
    </source>
</evidence>
<dbReference type="InterPro" id="IPR016047">
    <property type="entry name" value="M23ase_b-sheet_dom"/>
</dbReference>
<organism evidence="2 3">
    <name type="scientific">Rossellomorea aquimaris</name>
    <dbReference type="NCBI Taxonomy" id="189382"/>
    <lineage>
        <taxon>Bacteria</taxon>
        <taxon>Bacillati</taxon>
        <taxon>Bacillota</taxon>
        <taxon>Bacilli</taxon>
        <taxon>Bacillales</taxon>
        <taxon>Bacillaceae</taxon>
        <taxon>Rossellomorea</taxon>
    </lineage>
</organism>
<dbReference type="PANTHER" id="PTHR21666:SF270">
    <property type="entry name" value="MUREIN HYDROLASE ACTIVATOR ENVC"/>
    <property type="match status" value="1"/>
</dbReference>
<dbReference type="AlphaFoldDB" id="A0A1J6VZD0"/>
<dbReference type="InterPro" id="IPR036779">
    <property type="entry name" value="LysM_dom_sf"/>
</dbReference>
<accession>A0A1J6VZD0</accession>
<feature type="domain" description="LysM" evidence="1">
    <location>
        <begin position="207"/>
        <end position="252"/>
    </location>
</feature>
<dbReference type="SMART" id="SM00257">
    <property type="entry name" value="LysM"/>
    <property type="match status" value="1"/>
</dbReference>
<dbReference type="PANTHER" id="PTHR21666">
    <property type="entry name" value="PEPTIDASE-RELATED"/>
    <property type="match status" value="1"/>
</dbReference>
<reference evidence="2 3" key="1">
    <citation type="submission" date="2016-09" db="EMBL/GenBank/DDBJ databases">
        <title>Bacillus aquimaris SAMM genome sequence reveals colonization and biosurfactant production capacities.</title>
        <authorList>
            <person name="Waghmode S.R."/>
            <person name="Suryavanshi M.V."/>
        </authorList>
    </citation>
    <scope>NUCLEOTIDE SEQUENCE [LARGE SCALE GENOMIC DNA]</scope>
    <source>
        <strain evidence="2 3">SAMM</strain>
    </source>
</reference>
<dbReference type="PROSITE" id="PS51782">
    <property type="entry name" value="LYSM"/>
    <property type="match status" value="1"/>
</dbReference>
<dbReference type="InterPro" id="IPR018392">
    <property type="entry name" value="LysM"/>
</dbReference>
<dbReference type="Gene3D" id="2.70.70.10">
    <property type="entry name" value="Glucose Permease (Domain IIA)"/>
    <property type="match status" value="1"/>
</dbReference>
<dbReference type="SUPFAM" id="SSF54106">
    <property type="entry name" value="LysM domain"/>
    <property type="match status" value="1"/>
</dbReference>
<evidence type="ECO:0000313" key="2">
    <source>
        <dbReference type="EMBL" id="OIU71190.1"/>
    </source>
</evidence>